<comment type="subcellular location">
    <subcellularLocation>
        <location evidence="1">Nucleus</location>
    </subcellularLocation>
</comment>
<feature type="compositionally biased region" description="Low complexity" evidence="7">
    <location>
        <begin position="652"/>
        <end position="667"/>
    </location>
</feature>
<sequence length="2178" mass="249104">MLDVIVSQTKIEIAIEGPAGVTRDGLWQLVQQTATKTVNDLNLENPVTPKVDDAYKRLIWPFIVNEPQLNFFHDTSIDAMQVDQDNDAPSVPKTVPTEATLSEQAVPASDKDTTTPVVKETASQPKKTKSKGATKSAAKRKTKKPAKKKKTARKGGDDSSEDEYQPEDNESSEDDDDDFELEAEENDDEDEENAPEEEDDANAEPSKAGLSIVVDTSNYQPIDDIKNLSFDQVEDMYGSRLRVVADAELQKEQLFVGLPPGKPIPDNQAIVLGIILRSRHKGYTQAALTKEHGLDARSSGHYVKSLAKRGAIIRKPVSAGFRTNLCIHVRFNTTDEQKHKAGASSTSKPMAYNINAFGVAYSNKTLTMAIAKLLDGAPDHVMYTDDILKALAFNPAEKYVRKWFFRCVDEPCSKNIFRKLRPTGQGTSRIIQLIDHSYVERAKGSSTDNAIVQDTSNIDPERKEKGCVGLVLKSRGANGDRIVGMDYDMMLEPQLLDTLYSMGTTGATQKDLAHILGYSDHRALYKGLEKLSSLPKTADSTRFTVQKALEFEGRIKRYRYYTLQAYMQQTQNKSIELTGPPKYTVKDSDLAYFDYRCAENRILSPEQARNLRNTQPAPEVSTVSKKRGRSQKSSQSTEAVSSEAPAMKRSTRSSTTATAESEQSSQSNLASIFLPKKRSLAQTDTENESRDENEQQTTQEENEPPQQKKPRGRPRKNPVPSEEPPQPKRPRGRPRKNPVPAEATVSIQEPTNMPDTQQQPEAAAMDTEESLTTPQDQNTASAEEPVNTSDTQEQRQEPESAMNVDLPVQHDLTPRRAESAMNVDQRIQSPSRHDNTPRRAESPMNVDRSIQSPSRQDITPRRRNLFDYFSPMSRPSSPQSRASRPIEEMTTNPGESFRQRMSEIQSETNKQLHAESSSSTEPMTTEENDNMTHPSPSPAVEPESPQTPSRILSHIEDQPKQRITSRHSDKIFRTKDGIVSAKHTRTSDSTNAYMISRKNVMLDLLNDKGILERGGELKTVFLERYREKYGDIKMARNPDNKTVWRTMESLAQEGHCYITTVDIANYTGKPQSRWVAVRKDLSKDGPEMAAFIQEQEHKRVQIAYRGKMSKFDKFEKTVERLEDRIVRMEDTRDTLLAEESPEARRLRDDIKILRENMAKASQLKEKMQVAKSSGNWFMIAIQYGFIGSKWVRVKLIHQYLFGLLQSGGDGIDQEKRTIRPAAIIMRMKLGLCLQTIGYYWTNNELSEYIQDQSNLEKTLAELPENIKIMIISDKNRFRRRLRTLLDHLLTLKAIDQINDNGERIEDFKETTGNFPPAYRLCHKIPIIDYWTPDRTVIREYVAEMPSDILVYWSDLQYISTSTSNDQRGTPYPESEEELQLIRALATPRNWSSHYVFAREQREVLNSYVTKNTGQTPYNNTQQCKEIAQSLKVPLQMVLNYYQKLQAAFTRKFNKKSARDLEAHISGRRKRRRRRGAEMEHSAHRAISINTKKVFRRHATYSTARQLLDEQESAAASSSTDQHNDAYLNDEKSIPLVDENINVYNLKRRRIRRIQWKVEEDELLLYCYVIMKSRAQRLQSRFMWKSMEVVLPERPPEQCRHRLGRLKMIPKIAEHIVHLTSLWTIYYNQGIRNGAIKDENPYDSINFNLLEYLEYFIQRIQSYATDGLEVNIDLPSSRQQLESDYDIYVPVGETQSSLKRFEDAFHKVQALVQKQEILTSHWLTIRTPWDHLHDTLPDKAISDEEIDLEFVMIFNRMILFTPSETYDPFFAYSVISQFSDDIRTRAIETMRSDSQLTLAKGARVGDRRLPGTHFGISERYITRMAYTLPENMYEQAKVFERYMMMQHSVKYTPQLVSSGMMACILNLISCSKLKLELLFEDIFNLKAKIPLYRSRLIDERLTNLNVQLMVTAPPKDHGPQELEPMPKDDSQLRKLDDLEFRDHWTCLLQSQEPSVQGELKDIMAILENAGDKGATPHQIKDELLRSGALASDKEIHDYLDMMCNALPPLVAKVGFRSYRYVLTCYLDHWMVVPRKITSTISANSDDAAAHVTQLASTRKATIHPRVWYDINGSLTSAILQGIVESVIQCVLERPGINERDICRRFHKLLVYVEVKDVLDMLVDRGALRKQIIVHTSPKPSLFSKRRIYTSSPDPYVIDRTSQTCYWTTSDYYKHYSITS</sequence>
<feature type="compositionally biased region" description="Basic residues" evidence="7">
    <location>
        <begin position="126"/>
        <end position="153"/>
    </location>
</feature>
<keyword evidence="6" id="KW-0175">Coiled coil</keyword>
<evidence type="ECO:0000259" key="8">
    <source>
        <dbReference type="PROSITE" id="PS50090"/>
    </source>
</evidence>
<reference evidence="9" key="1">
    <citation type="journal article" date="2014" name="Genome Announc.">
        <title>De novo whole-genome sequence and genome annotation of Lichtheimia ramosa.</title>
        <authorList>
            <person name="Linde J."/>
            <person name="Schwartze V."/>
            <person name="Binder U."/>
            <person name="Lass-Florl C."/>
            <person name="Voigt K."/>
            <person name="Horn F."/>
        </authorList>
    </citation>
    <scope>NUCLEOTIDE SEQUENCE</scope>
    <source>
        <strain evidence="9">JMRC FSU:6197</strain>
    </source>
</reference>
<evidence type="ECO:0000256" key="1">
    <source>
        <dbReference type="ARBA" id="ARBA00004123"/>
    </source>
</evidence>
<dbReference type="GO" id="GO:0005634">
    <property type="term" value="C:nucleus"/>
    <property type="evidence" value="ECO:0007669"/>
    <property type="project" value="UniProtKB-SubCell"/>
</dbReference>
<proteinExistence type="predicted"/>
<keyword evidence="2" id="KW-0597">Phosphoprotein</keyword>
<dbReference type="OrthoDB" id="68020at2759"/>
<feature type="compositionally biased region" description="Polar residues" evidence="7">
    <location>
        <begin position="902"/>
        <end position="911"/>
    </location>
</feature>
<dbReference type="Pfam" id="PF04182">
    <property type="entry name" value="B-block_TFIIIC"/>
    <property type="match status" value="1"/>
</dbReference>
<feature type="compositionally biased region" description="Low complexity" evidence="7">
    <location>
        <begin position="870"/>
        <end position="883"/>
    </location>
</feature>
<dbReference type="GO" id="GO:0003677">
    <property type="term" value="F:DNA binding"/>
    <property type="evidence" value="ECO:0007669"/>
    <property type="project" value="UniProtKB-KW"/>
</dbReference>
<feature type="coiled-coil region" evidence="6">
    <location>
        <begin position="1111"/>
        <end position="1170"/>
    </location>
</feature>
<dbReference type="InterPro" id="IPR001005">
    <property type="entry name" value="SANT/Myb"/>
</dbReference>
<accession>A0A077X2D6</accession>
<dbReference type="InterPro" id="IPR007309">
    <property type="entry name" value="TFIIIC_Bblock-bd"/>
</dbReference>
<feature type="region of interest" description="Disordered" evidence="7">
    <location>
        <begin position="606"/>
        <end position="967"/>
    </location>
</feature>
<feature type="compositionally biased region" description="Polar residues" evidence="7">
    <location>
        <begin position="745"/>
        <end position="760"/>
    </location>
</feature>
<dbReference type="EMBL" id="LK023379">
    <property type="protein sequence ID" value="CDS13192.1"/>
    <property type="molecule type" value="Genomic_DNA"/>
</dbReference>
<feature type="compositionally biased region" description="Basic and acidic residues" evidence="7">
    <location>
        <begin position="953"/>
        <end position="967"/>
    </location>
</feature>
<protein>
    <recommendedName>
        <fullName evidence="8">Myb-like domain-containing protein</fullName>
    </recommendedName>
</protein>
<evidence type="ECO:0000256" key="7">
    <source>
        <dbReference type="SAM" id="MobiDB-lite"/>
    </source>
</evidence>
<evidence type="ECO:0000256" key="4">
    <source>
        <dbReference type="ARBA" id="ARBA00023163"/>
    </source>
</evidence>
<evidence type="ECO:0000256" key="3">
    <source>
        <dbReference type="ARBA" id="ARBA00023125"/>
    </source>
</evidence>
<keyword evidence="5" id="KW-0539">Nucleus</keyword>
<organism evidence="9">
    <name type="scientific">Lichtheimia ramosa</name>
    <dbReference type="NCBI Taxonomy" id="688394"/>
    <lineage>
        <taxon>Eukaryota</taxon>
        <taxon>Fungi</taxon>
        <taxon>Fungi incertae sedis</taxon>
        <taxon>Mucoromycota</taxon>
        <taxon>Mucoromycotina</taxon>
        <taxon>Mucoromycetes</taxon>
        <taxon>Mucorales</taxon>
        <taxon>Lichtheimiaceae</taxon>
        <taxon>Lichtheimia</taxon>
    </lineage>
</organism>
<dbReference type="InterPro" id="IPR044210">
    <property type="entry name" value="Tfc3-like"/>
</dbReference>
<dbReference type="Pfam" id="PF20222">
    <property type="entry name" value="DUF6581"/>
    <property type="match status" value="1"/>
</dbReference>
<gene>
    <name evidence="9" type="ORF">LRAMOSA05370</name>
</gene>
<keyword evidence="4" id="KW-0804">Transcription</keyword>
<dbReference type="Pfam" id="PF24101">
    <property type="entry name" value="WHD_GTF3C1"/>
    <property type="match status" value="1"/>
</dbReference>
<dbReference type="PANTHER" id="PTHR15180">
    <property type="entry name" value="GENERAL TRANSCRIPTION FACTOR 3C POLYPEPTIDE 1"/>
    <property type="match status" value="1"/>
</dbReference>
<feature type="compositionally biased region" description="Acidic residues" evidence="7">
    <location>
        <begin position="158"/>
        <end position="202"/>
    </location>
</feature>
<evidence type="ECO:0000256" key="6">
    <source>
        <dbReference type="SAM" id="Coils"/>
    </source>
</evidence>
<dbReference type="InterPro" id="IPR046488">
    <property type="entry name" value="Sfc3/Tfc3_C"/>
</dbReference>
<dbReference type="GO" id="GO:0000127">
    <property type="term" value="C:transcription factor TFIIIC complex"/>
    <property type="evidence" value="ECO:0007669"/>
    <property type="project" value="InterPro"/>
</dbReference>
<keyword evidence="3" id="KW-0238">DNA-binding</keyword>
<dbReference type="GO" id="GO:0042791">
    <property type="term" value="P:5S class rRNA transcription by RNA polymerase III"/>
    <property type="evidence" value="ECO:0007669"/>
    <property type="project" value="TreeGrafter"/>
</dbReference>
<feature type="compositionally biased region" description="Basic and acidic residues" evidence="7">
    <location>
        <begin position="831"/>
        <end position="841"/>
    </location>
</feature>
<feature type="compositionally biased region" description="Polar residues" evidence="7">
    <location>
        <begin position="848"/>
        <end position="857"/>
    </location>
</feature>
<dbReference type="InterPro" id="IPR056467">
    <property type="entry name" value="eWH_GTF3C1"/>
</dbReference>
<dbReference type="SMART" id="SM00384">
    <property type="entry name" value="AT_hook"/>
    <property type="match status" value="3"/>
</dbReference>
<feature type="compositionally biased region" description="Polar residues" evidence="7">
    <location>
        <begin position="770"/>
        <end position="791"/>
    </location>
</feature>
<dbReference type="PROSITE" id="PS50090">
    <property type="entry name" value="MYB_LIKE"/>
    <property type="match status" value="1"/>
</dbReference>
<dbReference type="PANTHER" id="PTHR15180:SF1">
    <property type="entry name" value="GENERAL TRANSCRIPTION FACTOR 3C POLYPEPTIDE 1"/>
    <property type="match status" value="1"/>
</dbReference>
<evidence type="ECO:0000256" key="5">
    <source>
        <dbReference type="ARBA" id="ARBA00023242"/>
    </source>
</evidence>
<dbReference type="GO" id="GO:0006384">
    <property type="term" value="P:transcription initiation at RNA polymerase III promoter"/>
    <property type="evidence" value="ECO:0007669"/>
    <property type="project" value="InterPro"/>
</dbReference>
<dbReference type="PRINTS" id="PR00929">
    <property type="entry name" value="ATHOOK"/>
</dbReference>
<evidence type="ECO:0000256" key="2">
    <source>
        <dbReference type="ARBA" id="ARBA00022553"/>
    </source>
</evidence>
<name>A0A077X2D6_9FUNG</name>
<feature type="region of interest" description="Disordered" evidence="7">
    <location>
        <begin position="99"/>
        <end position="212"/>
    </location>
</feature>
<dbReference type="InterPro" id="IPR017956">
    <property type="entry name" value="AT_hook_DNA-bd_motif"/>
</dbReference>
<feature type="domain" description="Myb-like" evidence="8">
    <location>
        <begin position="1547"/>
        <end position="1606"/>
    </location>
</feature>
<evidence type="ECO:0000313" key="9">
    <source>
        <dbReference type="EMBL" id="CDS13192.1"/>
    </source>
</evidence>